<reference evidence="5 6" key="1">
    <citation type="submission" date="2019-07" db="EMBL/GenBank/DDBJ databases">
        <title>Genomic Encyclopedia of Type Strains, Phase III (KMG-III): the genomes of soil and plant-associated and newly described type strains.</title>
        <authorList>
            <person name="Whitman W."/>
        </authorList>
    </citation>
    <scope>NUCLEOTIDE SEQUENCE [LARGE SCALE GENOMIC DNA]</scope>
    <source>
        <strain evidence="5 6">BL24</strain>
    </source>
</reference>
<gene>
    <name evidence="5" type="ORF">BCM02_102710</name>
</gene>
<evidence type="ECO:0000256" key="3">
    <source>
        <dbReference type="ARBA" id="ARBA00022723"/>
    </source>
</evidence>
<feature type="binding site" evidence="4">
    <location>
        <position position="228"/>
    </location>
    <ligand>
        <name>a divalent metal cation</name>
        <dbReference type="ChEBI" id="CHEBI:60240"/>
        <label>1</label>
    </ligand>
</feature>
<dbReference type="OrthoDB" id="1116574at2"/>
<dbReference type="PANTHER" id="PTHR13799:SF14">
    <property type="entry name" value="GTP CYCLOHYDROLASE 1 TYPE 2 HOMOLOG"/>
    <property type="match status" value="1"/>
</dbReference>
<dbReference type="SUPFAM" id="SSF102705">
    <property type="entry name" value="NIF3 (NGG1p interacting factor 3)-like"/>
    <property type="match status" value="1"/>
</dbReference>
<dbReference type="PANTHER" id="PTHR13799">
    <property type="entry name" value="NGG1 INTERACTING FACTOR 3"/>
    <property type="match status" value="1"/>
</dbReference>
<dbReference type="InterPro" id="IPR002678">
    <property type="entry name" value="DUF34/NIF3"/>
</dbReference>
<accession>A0A5S5CJD9</accession>
<dbReference type="Gene3D" id="3.40.1390.30">
    <property type="entry name" value="NIF3 (NGG1p interacting factor 3)-like"/>
    <property type="match status" value="2"/>
</dbReference>
<keyword evidence="5" id="KW-0378">Hydrolase</keyword>
<dbReference type="GO" id="GO:0005737">
    <property type="term" value="C:cytoplasm"/>
    <property type="evidence" value="ECO:0007669"/>
    <property type="project" value="TreeGrafter"/>
</dbReference>
<dbReference type="RefSeq" id="WP_148928587.1">
    <property type="nucleotide sequence ID" value="NZ_VNHS01000002.1"/>
</dbReference>
<dbReference type="Pfam" id="PF01784">
    <property type="entry name" value="DUF34_NIF3"/>
    <property type="match status" value="1"/>
</dbReference>
<dbReference type="InterPro" id="IPR036069">
    <property type="entry name" value="DUF34/NIF3_sf"/>
</dbReference>
<keyword evidence="6" id="KW-1185">Reference proteome</keyword>
<organism evidence="5 6">
    <name type="scientific">Paenibacillus methanolicus</name>
    <dbReference type="NCBI Taxonomy" id="582686"/>
    <lineage>
        <taxon>Bacteria</taxon>
        <taxon>Bacillati</taxon>
        <taxon>Bacillota</taxon>
        <taxon>Bacilli</taxon>
        <taxon>Bacillales</taxon>
        <taxon>Paenibacillaceae</taxon>
        <taxon>Paenibacillus</taxon>
    </lineage>
</organism>
<proteinExistence type="inferred from homology"/>
<protein>
    <recommendedName>
        <fullName evidence="2">GTP cyclohydrolase 1 type 2 homolog</fullName>
    </recommendedName>
</protein>
<evidence type="ECO:0000256" key="2">
    <source>
        <dbReference type="ARBA" id="ARBA00022112"/>
    </source>
</evidence>
<feature type="binding site" evidence="4">
    <location>
        <position position="63"/>
    </location>
    <ligand>
        <name>a divalent metal cation</name>
        <dbReference type="ChEBI" id="CHEBI:60240"/>
        <label>1</label>
    </ligand>
</feature>
<evidence type="ECO:0000313" key="6">
    <source>
        <dbReference type="Proteomes" id="UP000323257"/>
    </source>
</evidence>
<dbReference type="Proteomes" id="UP000323257">
    <property type="component" value="Unassembled WGS sequence"/>
</dbReference>
<evidence type="ECO:0000313" key="5">
    <source>
        <dbReference type="EMBL" id="TYP78133.1"/>
    </source>
</evidence>
<feature type="binding site" evidence="4">
    <location>
        <position position="232"/>
    </location>
    <ligand>
        <name>a divalent metal cation</name>
        <dbReference type="ChEBI" id="CHEBI:60240"/>
        <label>1</label>
    </ligand>
</feature>
<name>A0A5S5CJD9_9BACL</name>
<comment type="similarity">
    <text evidence="1">Belongs to the GTP cyclohydrolase I type 2/NIF3 family.</text>
</comment>
<evidence type="ECO:0000256" key="1">
    <source>
        <dbReference type="ARBA" id="ARBA00006964"/>
    </source>
</evidence>
<dbReference type="AlphaFoldDB" id="A0A5S5CJD9"/>
<comment type="caution">
    <text evidence="5">The sequence shown here is derived from an EMBL/GenBank/DDBJ whole genome shotgun (WGS) entry which is preliminary data.</text>
</comment>
<keyword evidence="3 4" id="KW-0479">Metal-binding</keyword>
<dbReference type="EMBL" id="VNHS01000002">
    <property type="protein sequence ID" value="TYP78133.1"/>
    <property type="molecule type" value="Genomic_DNA"/>
</dbReference>
<evidence type="ECO:0000256" key="4">
    <source>
        <dbReference type="PIRSR" id="PIRSR602678-1"/>
    </source>
</evidence>
<sequence length="264" mass="28617">MSITVQTIIDRLVAPVGPLEQTVDTLKSGSPGKPVRKVAVAMTATYAIIKQAIDTGADLIIAHEPTFYNHLDETNWLEGDPVYEKKRELIESTGIAIFRLHDYIHEYEPDGILSGMLLELGWDAYADAEHLHLLTLPSDEAETVGAVAAHLKQRLGIDSLLLAGDPAMAVSRIGFLPGAPGGRTQMDVLRQGGIDLLIAGETNEWETNEYVRDAVDMGFAKALLVTGHQKSEEAGMATVAAMLREQFPELLVDVIASPPAVRRA</sequence>
<dbReference type="GO" id="GO:0016787">
    <property type="term" value="F:hydrolase activity"/>
    <property type="evidence" value="ECO:0007669"/>
    <property type="project" value="UniProtKB-KW"/>
</dbReference>
<dbReference type="GO" id="GO:0046872">
    <property type="term" value="F:metal ion binding"/>
    <property type="evidence" value="ECO:0007669"/>
    <property type="project" value="UniProtKB-KW"/>
</dbReference>